<protein>
    <submittedName>
        <fullName evidence="4">GHKL domain-containing protein</fullName>
    </submittedName>
</protein>
<proteinExistence type="predicted"/>
<evidence type="ECO:0000256" key="1">
    <source>
        <dbReference type="SAM" id="Coils"/>
    </source>
</evidence>
<feature type="transmembrane region" description="Helical" evidence="2">
    <location>
        <begin position="115"/>
        <end position="138"/>
    </location>
</feature>
<evidence type="ECO:0000313" key="5">
    <source>
        <dbReference type="Proteomes" id="UP000726170"/>
    </source>
</evidence>
<reference evidence="4 5" key="1">
    <citation type="submission" date="2021-06" db="EMBL/GenBank/DDBJ databases">
        <authorList>
            <person name="Sun Q."/>
            <person name="Li D."/>
        </authorList>
    </citation>
    <scope>NUCLEOTIDE SEQUENCE [LARGE SCALE GENOMIC DNA]</scope>
    <source>
        <strain evidence="4 5">MSJ-11</strain>
    </source>
</reference>
<feature type="transmembrane region" description="Helical" evidence="2">
    <location>
        <begin position="190"/>
        <end position="208"/>
    </location>
</feature>
<evidence type="ECO:0000259" key="3">
    <source>
        <dbReference type="PROSITE" id="PS50109"/>
    </source>
</evidence>
<evidence type="ECO:0000313" key="4">
    <source>
        <dbReference type="EMBL" id="MBU5485995.1"/>
    </source>
</evidence>
<keyword evidence="2" id="KW-0812">Transmembrane</keyword>
<accession>A0ABS6ENM3</accession>
<dbReference type="Proteomes" id="UP000726170">
    <property type="component" value="Unassembled WGS sequence"/>
</dbReference>
<dbReference type="InterPro" id="IPR003594">
    <property type="entry name" value="HATPase_dom"/>
</dbReference>
<keyword evidence="1" id="KW-0175">Coiled coil</keyword>
<dbReference type="PROSITE" id="PS50109">
    <property type="entry name" value="HIS_KIN"/>
    <property type="match status" value="1"/>
</dbReference>
<evidence type="ECO:0000256" key="2">
    <source>
        <dbReference type="SAM" id="Phobius"/>
    </source>
</evidence>
<feature type="transmembrane region" description="Helical" evidence="2">
    <location>
        <begin position="37"/>
        <end position="54"/>
    </location>
</feature>
<dbReference type="Pfam" id="PF02518">
    <property type="entry name" value="HATPase_c"/>
    <property type="match status" value="1"/>
</dbReference>
<name>A0ABS6ENM3_9CLOT</name>
<feature type="domain" description="Histidine kinase" evidence="3">
    <location>
        <begin position="316"/>
        <end position="422"/>
    </location>
</feature>
<gene>
    <name evidence="4" type="ORF">KQI86_16865</name>
</gene>
<organism evidence="4 5">
    <name type="scientific">Clostridium mobile</name>
    <dbReference type="NCBI Taxonomy" id="2841512"/>
    <lineage>
        <taxon>Bacteria</taxon>
        <taxon>Bacillati</taxon>
        <taxon>Bacillota</taxon>
        <taxon>Clostridia</taxon>
        <taxon>Eubacteriales</taxon>
        <taxon>Clostridiaceae</taxon>
        <taxon>Clostridium</taxon>
    </lineage>
</organism>
<dbReference type="InterPro" id="IPR005467">
    <property type="entry name" value="His_kinase_dom"/>
</dbReference>
<keyword evidence="2" id="KW-1133">Transmembrane helix</keyword>
<dbReference type="PANTHER" id="PTHR43065:SF48">
    <property type="entry name" value="HISTIDINE KINASE"/>
    <property type="match status" value="1"/>
</dbReference>
<feature type="transmembrane region" description="Helical" evidence="2">
    <location>
        <begin position="60"/>
        <end position="77"/>
    </location>
</feature>
<dbReference type="SMART" id="SM00387">
    <property type="entry name" value="HATPase_c"/>
    <property type="match status" value="1"/>
</dbReference>
<dbReference type="RefSeq" id="WP_216440589.1">
    <property type="nucleotide sequence ID" value="NZ_JAHLQF010000004.1"/>
</dbReference>
<sequence length="423" mass="48344">MLLNICDMLTTGCQSFLFVFTCNNIVSKDNKISKLKLGILMGIIFIISMIFTHSNIDTPYANLMMIISTLSIIILFYRGSILDTFLGFGILYSIFILTSYFIITFYQNLIVKLNFNISIELQTLMFIYIPTWLVYILVYKFRKYFFNAIMGLKSLRPSLIFVLLLNYTLILTDTMRIHWQIEDIGDIFKYSLYLISLMAFIFAIIYFAKINDKLQEVEMLNSALNEKITELKKLKHDYGSEISSLYGLYQLGKIDRIGELLKNIVERYQSLNTTINISVQATPIVASILHSAVAANIDVIVFDSADYENLNITDGELIKVLSNIVNNSRDALKDVKNPIIKFKSYNGYDGVIINIINNGPEIPKEIRNKIFESGFSTKENSSGDRGYGLNIVSNIISQCNGKISVESNNQWTQFKIEIPYKDS</sequence>
<keyword evidence="2" id="KW-0472">Membrane</keyword>
<dbReference type="PANTHER" id="PTHR43065">
    <property type="entry name" value="SENSOR HISTIDINE KINASE"/>
    <property type="match status" value="1"/>
</dbReference>
<comment type="caution">
    <text evidence="4">The sequence shown here is derived from an EMBL/GenBank/DDBJ whole genome shotgun (WGS) entry which is preliminary data.</text>
</comment>
<feature type="transmembrane region" description="Helical" evidence="2">
    <location>
        <begin position="84"/>
        <end position="103"/>
    </location>
</feature>
<keyword evidence="5" id="KW-1185">Reference proteome</keyword>
<dbReference type="EMBL" id="JAHLQF010000004">
    <property type="protein sequence ID" value="MBU5485995.1"/>
    <property type="molecule type" value="Genomic_DNA"/>
</dbReference>
<feature type="coiled-coil region" evidence="1">
    <location>
        <begin position="207"/>
        <end position="237"/>
    </location>
</feature>
<feature type="transmembrane region" description="Helical" evidence="2">
    <location>
        <begin position="159"/>
        <end position="178"/>
    </location>
</feature>